<evidence type="ECO:0000259" key="9">
    <source>
        <dbReference type="PROSITE" id="PS50929"/>
    </source>
</evidence>
<dbReference type="PANTHER" id="PTHR43394">
    <property type="entry name" value="ATP-DEPENDENT PERMEASE MDL1, MITOCHONDRIAL"/>
    <property type="match status" value="1"/>
</dbReference>
<keyword evidence="11" id="KW-1185">Reference proteome</keyword>
<evidence type="ECO:0000256" key="2">
    <source>
        <dbReference type="ARBA" id="ARBA00022692"/>
    </source>
</evidence>
<protein>
    <submittedName>
        <fullName evidence="10">ABC transporter ATP-binding protein</fullName>
    </submittedName>
</protein>
<evidence type="ECO:0000313" key="10">
    <source>
        <dbReference type="EMBL" id="QHH91050.1"/>
    </source>
</evidence>
<dbReference type="InterPro" id="IPR003439">
    <property type="entry name" value="ABC_transporter-like_ATP-bd"/>
</dbReference>
<dbReference type="PROSITE" id="PS50893">
    <property type="entry name" value="ABC_TRANSPORTER_2"/>
    <property type="match status" value="1"/>
</dbReference>
<feature type="domain" description="ABC transmembrane type-1" evidence="9">
    <location>
        <begin position="22"/>
        <end position="301"/>
    </location>
</feature>
<dbReference type="CDD" id="cd18551">
    <property type="entry name" value="ABC_6TM_LmrA_like"/>
    <property type="match status" value="1"/>
</dbReference>
<evidence type="ECO:0000256" key="6">
    <source>
        <dbReference type="ARBA" id="ARBA00023136"/>
    </source>
</evidence>
<evidence type="ECO:0000256" key="7">
    <source>
        <dbReference type="SAM" id="Phobius"/>
    </source>
</evidence>
<comment type="subcellular location">
    <subcellularLocation>
        <location evidence="1">Cell membrane</location>
        <topology evidence="1">Multi-pass membrane protein</topology>
    </subcellularLocation>
</comment>
<name>A0ABX6I8B7_9BACI</name>
<dbReference type="Pfam" id="PF00664">
    <property type="entry name" value="ABC_membrane"/>
    <property type="match status" value="1"/>
</dbReference>
<gene>
    <name evidence="10" type="ORF">FPL01_21845</name>
</gene>
<keyword evidence="5 7" id="KW-1133">Transmembrane helix</keyword>
<dbReference type="InterPro" id="IPR003593">
    <property type="entry name" value="AAA+_ATPase"/>
</dbReference>
<feature type="transmembrane region" description="Helical" evidence="7">
    <location>
        <begin position="137"/>
        <end position="154"/>
    </location>
</feature>
<keyword evidence="3" id="KW-0547">Nucleotide-binding</keyword>
<dbReference type="Pfam" id="PF00005">
    <property type="entry name" value="ABC_tran"/>
    <property type="match status" value="1"/>
</dbReference>
<dbReference type="GO" id="GO:0005524">
    <property type="term" value="F:ATP binding"/>
    <property type="evidence" value="ECO:0007669"/>
    <property type="project" value="UniProtKB-KW"/>
</dbReference>
<dbReference type="Gene3D" id="1.20.1560.10">
    <property type="entry name" value="ABC transporter type 1, transmembrane domain"/>
    <property type="match status" value="1"/>
</dbReference>
<evidence type="ECO:0000256" key="5">
    <source>
        <dbReference type="ARBA" id="ARBA00022989"/>
    </source>
</evidence>
<dbReference type="PROSITE" id="PS50929">
    <property type="entry name" value="ABC_TM1F"/>
    <property type="match status" value="1"/>
</dbReference>
<dbReference type="PANTHER" id="PTHR43394:SF1">
    <property type="entry name" value="ATP-BINDING CASSETTE SUB-FAMILY B MEMBER 10, MITOCHONDRIAL"/>
    <property type="match status" value="1"/>
</dbReference>
<dbReference type="Proteomes" id="UP000464796">
    <property type="component" value="Chromosome"/>
</dbReference>
<feature type="transmembrane region" description="Helical" evidence="7">
    <location>
        <begin position="269"/>
        <end position="291"/>
    </location>
</feature>
<keyword evidence="2 7" id="KW-0812">Transmembrane</keyword>
<dbReference type="InterPro" id="IPR017871">
    <property type="entry name" value="ABC_transporter-like_CS"/>
</dbReference>
<evidence type="ECO:0000256" key="4">
    <source>
        <dbReference type="ARBA" id="ARBA00022840"/>
    </source>
</evidence>
<dbReference type="InterPro" id="IPR011527">
    <property type="entry name" value="ABC1_TM_dom"/>
</dbReference>
<dbReference type="InterPro" id="IPR036640">
    <property type="entry name" value="ABC1_TM_sf"/>
</dbReference>
<dbReference type="InterPro" id="IPR039421">
    <property type="entry name" value="Type_1_exporter"/>
</dbReference>
<dbReference type="Gene3D" id="3.40.50.300">
    <property type="entry name" value="P-loop containing nucleotide triphosphate hydrolases"/>
    <property type="match status" value="1"/>
</dbReference>
<dbReference type="InterPro" id="IPR027417">
    <property type="entry name" value="P-loop_NTPase"/>
</dbReference>
<dbReference type="SUPFAM" id="SSF90123">
    <property type="entry name" value="ABC transporter transmembrane region"/>
    <property type="match status" value="1"/>
</dbReference>
<evidence type="ECO:0000313" key="11">
    <source>
        <dbReference type="Proteomes" id="UP000464796"/>
    </source>
</evidence>
<dbReference type="SMART" id="SM00382">
    <property type="entry name" value="AAA"/>
    <property type="match status" value="1"/>
</dbReference>
<dbReference type="PROSITE" id="PS00211">
    <property type="entry name" value="ABC_TRANSPORTER_1"/>
    <property type="match status" value="1"/>
</dbReference>
<keyword evidence="4 10" id="KW-0067">ATP-binding</keyword>
<reference evidence="10 11" key="1">
    <citation type="submission" date="2019-07" db="EMBL/GenBank/DDBJ databases">
        <authorList>
            <person name="Yu W.S."/>
            <person name="Cheong H.-M."/>
            <person name="Choi Y."/>
            <person name="Hwang K.J."/>
            <person name="Jung K."/>
            <person name="Lee S."/>
            <person name="Choi C."/>
        </authorList>
    </citation>
    <scope>NUCLEOTIDE SEQUENCE [LARGE SCALE GENOMIC DNA]</scope>
    <source>
        <strain evidence="10 11">NCCP 15909</strain>
    </source>
</reference>
<sequence>MSNGNAIIFLLKKISIPWKLIFVSLVITSIGSVTGLFIPLFTGKVVDNFSENEITPMFLIIFISAFLANAFLSGIGMYLMSKIGEKIIFFIREMLWEHIVFLKISFFDKSESGELMSRITDDTKVINTFISEKLPNVLPYIITLIGSIIMLFILDWKLTLISLVSLPLYILIMVPLGRIVQRISNETQNEIARFTGLLSRVLSEIRLVKLSNAEKKEIQNAEKNLFQIYELGLKDAKIFSILQPLSGIFTLITIGIILAYGGVRVSEGAISAGTLVSMIFYVIQLSSPLISMSTLFTDYQKAIGASRRIKEILIEEKENYNQISEPFKNGDIHFKNVGFQYSGKKVLENLNFTIEQGTTVAIVGPSGSGKTTILNLITRLYENIDGEILINSTNINDIQIVDWRKNIGYVSQENPMMNGTIRENMLYGIDREITDEELAKYSNLANCDEFVRKLEFGYETMIGERGLKLSGGQKQRINIARNFIKNPYLLLLDEATANLDSESEKKIQNSIDELIDGRTTIIVAHRLSTIKKADKILFLDQGKITGKGSHKSLINKHQKYKNFVEAQKV</sequence>
<evidence type="ECO:0000259" key="8">
    <source>
        <dbReference type="PROSITE" id="PS50893"/>
    </source>
</evidence>
<evidence type="ECO:0000256" key="3">
    <source>
        <dbReference type="ARBA" id="ARBA00022741"/>
    </source>
</evidence>
<evidence type="ECO:0000256" key="1">
    <source>
        <dbReference type="ARBA" id="ARBA00004651"/>
    </source>
</evidence>
<keyword evidence="6 7" id="KW-0472">Membrane</keyword>
<dbReference type="SUPFAM" id="SSF52540">
    <property type="entry name" value="P-loop containing nucleoside triphosphate hydrolases"/>
    <property type="match status" value="1"/>
</dbReference>
<dbReference type="EMBL" id="CP041979">
    <property type="protein sequence ID" value="QHH91050.1"/>
    <property type="molecule type" value="Genomic_DNA"/>
</dbReference>
<feature type="transmembrane region" description="Helical" evidence="7">
    <location>
        <begin position="241"/>
        <end position="263"/>
    </location>
</feature>
<feature type="transmembrane region" description="Helical" evidence="7">
    <location>
        <begin position="54"/>
        <end position="79"/>
    </location>
</feature>
<organism evidence="10 11">
    <name type="scientific">Bacillus pacificus</name>
    <dbReference type="NCBI Taxonomy" id="2026187"/>
    <lineage>
        <taxon>Bacteria</taxon>
        <taxon>Bacillati</taxon>
        <taxon>Bacillota</taxon>
        <taxon>Bacilli</taxon>
        <taxon>Bacillales</taxon>
        <taxon>Bacillaceae</taxon>
        <taxon>Bacillus</taxon>
        <taxon>Bacillus cereus group</taxon>
    </lineage>
</organism>
<proteinExistence type="predicted"/>
<feature type="transmembrane region" description="Helical" evidence="7">
    <location>
        <begin position="20"/>
        <end position="42"/>
    </location>
</feature>
<accession>A0ABX6I8B7</accession>
<feature type="transmembrane region" description="Helical" evidence="7">
    <location>
        <begin position="160"/>
        <end position="180"/>
    </location>
</feature>
<dbReference type="RefSeq" id="WP_049112831.1">
    <property type="nucleotide sequence ID" value="NZ_JAOPRY010000045.1"/>
</dbReference>
<feature type="domain" description="ABC transporter" evidence="8">
    <location>
        <begin position="332"/>
        <end position="566"/>
    </location>
</feature>